<dbReference type="NCBIfam" id="TIGR01764">
    <property type="entry name" value="excise"/>
    <property type="match status" value="1"/>
</dbReference>
<gene>
    <name evidence="2" type="ORF">skT53_14840</name>
</gene>
<protein>
    <recommendedName>
        <fullName evidence="1">Helix-turn-helix domain-containing protein</fullName>
    </recommendedName>
</protein>
<accession>A0A7I8DC00</accession>
<dbReference type="InterPro" id="IPR041657">
    <property type="entry name" value="HTH_17"/>
</dbReference>
<sequence>MKSTMTVNEAAEYLGVHVDTIYTMVREKQIPHVRLRRRIVFRRETLNEWMSQQERKISS</sequence>
<dbReference type="SUPFAM" id="SSF46955">
    <property type="entry name" value="Putative DNA-binding domain"/>
    <property type="match status" value="1"/>
</dbReference>
<organism evidence="2 3">
    <name type="scientific">Effusibacillus dendaii</name>
    <dbReference type="NCBI Taxonomy" id="2743772"/>
    <lineage>
        <taxon>Bacteria</taxon>
        <taxon>Bacillati</taxon>
        <taxon>Bacillota</taxon>
        <taxon>Bacilli</taxon>
        <taxon>Bacillales</taxon>
        <taxon>Alicyclobacillaceae</taxon>
        <taxon>Effusibacillus</taxon>
    </lineage>
</organism>
<reference evidence="2 3" key="1">
    <citation type="submission" date="2020-08" db="EMBL/GenBank/DDBJ databases">
        <title>Complete Genome Sequence of Effusibacillus dendaii Strain skT53, Isolated from Farmland soil.</title>
        <authorList>
            <person name="Konishi T."/>
            <person name="Kawasaki H."/>
        </authorList>
    </citation>
    <scope>NUCLEOTIDE SEQUENCE [LARGE SCALE GENOMIC DNA]</scope>
    <source>
        <strain evidence="3">skT53</strain>
    </source>
</reference>
<evidence type="ECO:0000259" key="1">
    <source>
        <dbReference type="Pfam" id="PF12728"/>
    </source>
</evidence>
<evidence type="ECO:0000313" key="3">
    <source>
        <dbReference type="Proteomes" id="UP000593802"/>
    </source>
</evidence>
<dbReference type="GO" id="GO:0003677">
    <property type="term" value="F:DNA binding"/>
    <property type="evidence" value="ECO:0007669"/>
    <property type="project" value="InterPro"/>
</dbReference>
<dbReference type="InterPro" id="IPR038148">
    <property type="entry name" value="Tn1545/Tn916_Xis"/>
</dbReference>
<name>A0A7I8DC00_9BACL</name>
<dbReference type="Gene3D" id="3.90.105.50">
    <property type="match status" value="1"/>
</dbReference>
<feature type="domain" description="Helix-turn-helix" evidence="1">
    <location>
        <begin position="5"/>
        <end position="53"/>
    </location>
</feature>
<dbReference type="AlphaFoldDB" id="A0A7I8DC00"/>
<dbReference type="InterPro" id="IPR009061">
    <property type="entry name" value="DNA-bd_dom_put_sf"/>
</dbReference>
<proteinExistence type="predicted"/>
<keyword evidence="3" id="KW-1185">Reference proteome</keyword>
<dbReference type="KEGG" id="eff:skT53_14840"/>
<dbReference type="Pfam" id="PF12728">
    <property type="entry name" value="HTH_17"/>
    <property type="match status" value="1"/>
</dbReference>
<dbReference type="RefSeq" id="WP_404828940.1">
    <property type="nucleotide sequence ID" value="NZ_AP023366.1"/>
</dbReference>
<evidence type="ECO:0000313" key="2">
    <source>
        <dbReference type="EMBL" id="BCJ86499.1"/>
    </source>
</evidence>
<dbReference type="InterPro" id="IPR010093">
    <property type="entry name" value="SinI_DNA-bd"/>
</dbReference>
<dbReference type="Proteomes" id="UP000593802">
    <property type="component" value="Chromosome"/>
</dbReference>
<dbReference type="EMBL" id="AP023366">
    <property type="protein sequence ID" value="BCJ86499.1"/>
    <property type="molecule type" value="Genomic_DNA"/>
</dbReference>